<dbReference type="EMBL" id="AHFL01000071">
    <property type="protein sequence ID" value="EOO60146.1"/>
    <property type="molecule type" value="Genomic_DNA"/>
</dbReference>
<dbReference type="Proteomes" id="UP000014023">
    <property type="component" value="Unassembled WGS sequence"/>
</dbReference>
<dbReference type="Pfam" id="PF02018">
    <property type="entry name" value="CBM_4_9"/>
    <property type="match status" value="1"/>
</dbReference>
<dbReference type="PANTHER" id="PTHR33794:SF3">
    <property type="entry name" value="NEUTRAL PROTEASE B"/>
    <property type="match status" value="1"/>
</dbReference>
<dbReference type="GO" id="GO:0046872">
    <property type="term" value="F:metal ion binding"/>
    <property type="evidence" value="ECO:0007669"/>
    <property type="project" value="UniProtKB-KW"/>
</dbReference>
<evidence type="ECO:0000259" key="13">
    <source>
        <dbReference type="Pfam" id="PF02868"/>
    </source>
</evidence>
<dbReference type="InterPro" id="IPR013856">
    <property type="entry name" value="Peptidase_M4_domain"/>
</dbReference>
<dbReference type="InterPro" id="IPR013783">
    <property type="entry name" value="Ig-like_fold"/>
</dbReference>
<name>A0A9W5PY73_BACCE</name>
<evidence type="ECO:0000313" key="17">
    <source>
        <dbReference type="EMBL" id="EOO60146.1"/>
    </source>
</evidence>
<feature type="region of interest" description="Disordered" evidence="10">
    <location>
        <begin position="68"/>
        <end position="98"/>
    </location>
</feature>
<feature type="domain" description="Peptidase M4 C-terminal" evidence="13">
    <location>
        <begin position="421"/>
        <end position="571"/>
    </location>
</feature>
<keyword evidence="2" id="KW-0964">Secreted</keyword>
<evidence type="ECO:0000256" key="3">
    <source>
        <dbReference type="ARBA" id="ARBA00022670"/>
    </source>
</evidence>
<dbReference type="InterPro" id="IPR050728">
    <property type="entry name" value="Zinc_Metalloprotease_M4"/>
</dbReference>
<evidence type="ECO:0000259" key="14">
    <source>
        <dbReference type="Pfam" id="PF03272"/>
    </source>
</evidence>
<keyword evidence="3" id="KW-0645">Protease</keyword>
<dbReference type="InterPro" id="IPR004954">
    <property type="entry name" value="Mucin-bd"/>
</dbReference>
<evidence type="ECO:0000256" key="5">
    <source>
        <dbReference type="ARBA" id="ARBA00022729"/>
    </source>
</evidence>
<dbReference type="Gene3D" id="2.60.120.260">
    <property type="entry name" value="Galactose-binding domain-like"/>
    <property type="match status" value="1"/>
</dbReference>
<dbReference type="PANTHER" id="PTHR33794">
    <property type="entry name" value="BACILLOLYSIN"/>
    <property type="match status" value="1"/>
</dbReference>
<dbReference type="Gene3D" id="3.10.450.490">
    <property type="match status" value="1"/>
</dbReference>
<evidence type="ECO:0000256" key="1">
    <source>
        <dbReference type="ARBA" id="ARBA00004613"/>
    </source>
</evidence>
<evidence type="ECO:0000256" key="8">
    <source>
        <dbReference type="ARBA" id="ARBA00022837"/>
    </source>
</evidence>
<keyword evidence="8" id="KW-0106">Calcium</keyword>
<dbReference type="GO" id="GO:0005576">
    <property type="term" value="C:extracellular region"/>
    <property type="evidence" value="ECO:0007669"/>
    <property type="project" value="UniProtKB-SubCell"/>
</dbReference>
<keyword evidence="6" id="KW-0378">Hydrolase</keyword>
<proteinExistence type="predicted"/>
<dbReference type="Pfam" id="PF01447">
    <property type="entry name" value="Peptidase_M4"/>
    <property type="match status" value="1"/>
</dbReference>
<evidence type="ECO:0000256" key="10">
    <source>
        <dbReference type="SAM" id="MobiDB-lite"/>
    </source>
</evidence>
<gene>
    <name evidence="17" type="ORF">IKE_05997</name>
</gene>
<dbReference type="SUPFAM" id="SSF49785">
    <property type="entry name" value="Galactose-binding domain-like"/>
    <property type="match status" value="1"/>
</dbReference>
<feature type="domain" description="FTP" evidence="15">
    <location>
        <begin position="97"/>
        <end position="132"/>
    </location>
</feature>
<dbReference type="Pfam" id="PF03272">
    <property type="entry name" value="Mucin_bdg"/>
    <property type="match status" value="1"/>
</dbReference>
<comment type="caution">
    <text evidence="17">The sequence shown here is derived from an EMBL/GenBank/DDBJ whole genome shotgun (WGS) entry which is preliminary data.</text>
</comment>
<dbReference type="GO" id="GO:0004222">
    <property type="term" value="F:metalloendopeptidase activity"/>
    <property type="evidence" value="ECO:0007669"/>
    <property type="project" value="InterPro"/>
</dbReference>
<dbReference type="InterPro" id="IPR027268">
    <property type="entry name" value="Peptidase_M4/M1_CTD_sf"/>
</dbReference>
<dbReference type="GO" id="GO:0006508">
    <property type="term" value="P:proteolysis"/>
    <property type="evidence" value="ECO:0007669"/>
    <property type="project" value="UniProtKB-KW"/>
</dbReference>
<dbReference type="AlphaFoldDB" id="A0A9W5PY73"/>
<sequence length="1018" mass="113290">MNYKKITSSLLAFGLFFPLLHEGIYAQEANKFDVKVEIAHPGLTIGKLTEPQNGTKENIAKRYLKGEVHGAKAQPEQINKEKDVDFQPTKKEEKQNQTEIRLSQTYKGYKVYGQDIIVKVDKSGVITTVSGKVAQNLEKQSNLNITNFLSEDKVKSSIRDILQIPIDAIEKEFTGETIIYKKKDGSYTYAEVVTLTYENNAQVISGDAIISVVDGEMLYQEKFIKNKEQQPRNQLRNQTVTPQLSPFEEQGTGKNAMQENVLFNIAKGDNGKFYLADLSRGNGIYIYDANYADIQGGRGGYPGALISSSTVNFADKEAAGVMKNMGDIYDYFKKEHNLKSYNTIGAKVVVSVHAFNSKEVSDNEKENYANAQWRPSWKQMLFGDGLKGTLTSAIDITAHEFGHAVFSETIKSNNTTSSNAETKAINEGLADFWGTQVEMYVKKDKGNWIIGDTLDGRIFRDIPKEIGDWGEKLYTNLQEFYKDTNDKEEHLNSGIISHVLYQLTEGETYNGVSVEKQGNDKVSKMVMYALQNYVTAAEDFESLHSHIVQAARDLYGNTISTEVEKAFQAHGYKSLANSPDRMVLQGLSNVNSVILSMDHDLRTLKVFSDAPSAQIHPDFPGTYFAVTLYDSTDIDSDGSPQEKESVSVKGTDTSERFLSYFDNPSFLYGDILRVEHRKPDHTLVYDEGKEVSISKKEIRYFKLTSEGFVEMLLAGPKINEVTDQDRRVTGTGEAGLKVSVVVGGKKIGSGKVDDKGNFTVNIPKQKGGKELVVTLTDAIGNTSEPAKTQVKMDSANQDKLVKEAKDSIDQLFTDSSRAEYSHDYTTVKKGAIQIHVVQQHMTEAMEKLNAIPDEHKEKAALQKEMERVQKLLKERENEQGGNLVQNGLFDSGLDKWKPWIGFGATAPEVQGDGGKSTNVIKIYPNSSVEQVLTGLEPNTTYELTTYAKSENNEKFSVGTKNTGTANVTVPIYSKEYSQVHLRFKTAPNSTTAIIYLYKSGGTKPGYADVVIAKKVMEK</sequence>
<evidence type="ECO:0000313" key="18">
    <source>
        <dbReference type="Proteomes" id="UP000014023"/>
    </source>
</evidence>
<evidence type="ECO:0000256" key="7">
    <source>
        <dbReference type="ARBA" id="ARBA00022833"/>
    </source>
</evidence>
<evidence type="ECO:0000259" key="15">
    <source>
        <dbReference type="Pfam" id="PF07504"/>
    </source>
</evidence>
<evidence type="ECO:0000256" key="9">
    <source>
        <dbReference type="ARBA" id="ARBA00023049"/>
    </source>
</evidence>
<evidence type="ECO:0000256" key="4">
    <source>
        <dbReference type="ARBA" id="ARBA00022723"/>
    </source>
</evidence>
<dbReference type="RefSeq" id="WP_016126134.1">
    <property type="nucleotide sequence ID" value="NZ_KB976270.1"/>
</dbReference>
<dbReference type="InterPro" id="IPR003305">
    <property type="entry name" value="CenC_carb-bd"/>
</dbReference>
<dbReference type="InterPro" id="IPR011096">
    <property type="entry name" value="FTP_domain"/>
</dbReference>
<dbReference type="SUPFAM" id="SSF55486">
    <property type="entry name" value="Metalloproteases ('zincins'), catalytic domain"/>
    <property type="match status" value="1"/>
</dbReference>
<dbReference type="Pfam" id="PF07504">
    <property type="entry name" value="FTP"/>
    <property type="match status" value="1"/>
</dbReference>
<protein>
    <submittedName>
        <fullName evidence="17">Bacillolysin</fullName>
    </submittedName>
</protein>
<organism evidence="17 18">
    <name type="scientific">Bacillus cereus VD196</name>
    <dbReference type="NCBI Taxonomy" id="1053243"/>
    <lineage>
        <taxon>Bacteria</taxon>
        <taxon>Bacillati</taxon>
        <taxon>Bacillota</taxon>
        <taxon>Bacilli</taxon>
        <taxon>Bacillales</taxon>
        <taxon>Bacillaceae</taxon>
        <taxon>Bacillus</taxon>
        <taxon>Bacillus cereus group</taxon>
    </lineage>
</organism>
<feature type="domain" description="Putative mucin/carbohydrate-binding" evidence="14">
    <location>
        <begin position="584"/>
        <end position="708"/>
    </location>
</feature>
<dbReference type="GO" id="GO:0016798">
    <property type="term" value="F:hydrolase activity, acting on glycosyl bonds"/>
    <property type="evidence" value="ECO:0007669"/>
    <property type="project" value="InterPro"/>
</dbReference>
<feature type="domain" description="Peptidase M4" evidence="11">
    <location>
        <begin position="250"/>
        <end position="406"/>
    </location>
</feature>
<feature type="domain" description="Bacterial Ig" evidence="16">
    <location>
        <begin position="716"/>
        <end position="791"/>
    </location>
</feature>
<comment type="subcellular location">
    <subcellularLocation>
        <location evidence="1">Secreted</location>
    </subcellularLocation>
</comment>
<evidence type="ECO:0000259" key="11">
    <source>
        <dbReference type="Pfam" id="PF01447"/>
    </source>
</evidence>
<dbReference type="Gene3D" id="2.60.40.10">
    <property type="entry name" value="Immunoglobulins"/>
    <property type="match status" value="1"/>
</dbReference>
<accession>A0A9W5PY73</accession>
<dbReference type="InterPro" id="IPR041498">
    <property type="entry name" value="Big_6"/>
</dbReference>
<feature type="compositionally biased region" description="Basic and acidic residues" evidence="10">
    <location>
        <begin position="78"/>
        <end position="96"/>
    </location>
</feature>
<dbReference type="Gene3D" id="3.10.170.10">
    <property type="match status" value="1"/>
</dbReference>
<dbReference type="InterPro" id="IPR008979">
    <property type="entry name" value="Galactose-bd-like_sf"/>
</dbReference>
<dbReference type="Pfam" id="PF02868">
    <property type="entry name" value="Peptidase_M4_C"/>
    <property type="match status" value="1"/>
</dbReference>
<evidence type="ECO:0000259" key="12">
    <source>
        <dbReference type="Pfam" id="PF02018"/>
    </source>
</evidence>
<reference evidence="17 18" key="1">
    <citation type="submission" date="2012-12" db="EMBL/GenBank/DDBJ databases">
        <title>The Genome Sequence of Bacillus cereus VD196.</title>
        <authorList>
            <consortium name="The Broad Institute Genome Sequencing Platform"/>
            <consortium name="The Broad Institute Genome Sequencing Center for Infectious Disease"/>
            <person name="Feldgarden M."/>
            <person name="Van der Auwera G.A."/>
            <person name="Mahillon J."/>
            <person name="Duprez V."/>
            <person name="Timmery S."/>
            <person name="Mattelet C."/>
            <person name="Dierick K."/>
            <person name="Sun M."/>
            <person name="Yu Z."/>
            <person name="Zhu L."/>
            <person name="Hu X."/>
            <person name="Shank E.B."/>
            <person name="Swiecicka I."/>
            <person name="Hansen B.M."/>
            <person name="Andrup L."/>
            <person name="Walker B."/>
            <person name="Young S.K."/>
            <person name="Zeng Q."/>
            <person name="Gargeya S."/>
            <person name="Fitzgerald M."/>
            <person name="Haas B."/>
            <person name="Abouelleil A."/>
            <person name="Alvarado L."/>
            <person name="Arachchi H.M."/>
            <person name="Berlin A.M."/>
            <person name="Chapman S.B."/>
            <person name="Dewar J."/>
            <person name="Goldberg J."/>
            <person name="Griggs A."/>
            <person name="Gujja S."/>
            <person name="Hansen M."/>
            <person name="Howarth C."/>
            <person name="Imamovic A."/>
            <person name="Larimer J."/>
            <person name="McCowan C."/>
            <person name="Murphy C."/>
            <person name="Neiman D."/>
            <person name="Pearson M."/>
            <person name="Priest M."/>
            <person name="Roberts A."/>
            <person name="Saif S."/>
            <person name="Shea T."/>
            <person name="Sisk P."/>
            <person name="Sykes S."/>
            <person name="Wortman J."/>
            <person name="Nusbaum C."/>
            <person name="Birren B."/>
        </authorList>
    </citation>
    <scope>NUCLEOTIDE SEQUENCE [LARGE SCALE GENOMIC DNA]</scope>
    <source>
        <strain evidence="17 18">VD196</strain>
    </source>
</reference>
<evidence type="ECO:0000256" key="6">
    <source>
        <dbReference type="ARBA" id="ARBA00022801"/>
    </source>
</evidence>
<dbReference type="Gene3D" id="1.10.390.10">
    <property type="entry name" value="Neutral Protease Domain 2"/>
    <property type="match status" value="1"/>
</dbReference>
<keyword evidence="9" id="KW-0482">Metalloprotease</keyword>
<keyword evidence="4" id="KW-0479">Metal-binding</keyword>
<keyword evidence="7" id="KW-0862">Zinc</keyword>
<evidence type="ECO:0000259" key="16">
    <source>
        <dbReference type="Pfam" id="PF17936"/>
    </source>
</evidence>
<evidence type="ECO:0000256" key="2">
    <source>
        <dbReference type="ARBA" id="ARBA00022525"/>
    </source>
</evidence>
<dbReference type="InterPro" id="IPR001570">
    <property type="entry name" value="Peptidase_M4_C_domain"/>
</dbReference>
<feature type="domain" description="CBM-cenC" evidence="12">
    <location>
        <begin position="881"/>
        <end position="998"/>
    </location>
</feature>
<dbReference type="Pfam" id="PF17936">
    <property type="entry name" value="Big_6"/>
    <property type="match status" value="1"/>
</dbReference>
<keyword evidence="5" id="KW-0732">Signal</keyword>